<feature type="compositionally biased region" description="Low complexity" evidence="1">
    <location>
        <begin position="88"/>
        <end position="100"/>
    </location>
</feature>
<dbReference type="Proteomes" id="UP001346149">
    <property type="component" value="Unassembled WGS sequence"/>
</dbReference>
<feature type="region of interest" description="Disordered" evidence="1">
    <location>
        <begin position="73"/>
        <end position="100"/>
    </location>
</feature>
<comment type="caution">
    <text evidence="3">The sequence shown here is derived from an EMBL/GenBank/DDBJ whole genome shotgun (WGS) entry which is preliminary data.</text>
</comment>
<evidence type="ECO:0000313" key="3">
    <source>
        <dbReference type="EMBL" id="KAK4800993.1"/>
    </source>
</evidence>
<evidence type="ECO:0000256" key="2">
    <source>
        <dbReference type="SAM" id="Phobius"/>
    </source>
</evidence>
<dbReference type="PANTHER" id="PTHR33696">
    <property type="entry name" value="T22J18.15-RELATED"/>
    <property type="match status" value="1"/>
</dbReference>
<feature type="region of interest" description="Disordered" evidence="1">
    <location>
        <begin position="116"/>
        <end position="195"/>
    </location>
</feature>
<dbReference type="PANTHER" id="PTHR33696:SF1">
    <property type="entry name" value="T22J18.15"/>
    <property type="match status" value="1"/>
</dbReference>
<feature type="compositionally biased region" description="Low complexity" evidence="1">
    <location>
        <begin position="267"/>
        <end position="280"/>
    </location>
</feature>
<reference evidence="3 4" key="1">
    <citation type="journal article" date="2023" name="Hortic Res">
        <title>Pangenome of water caltrop reveals structural variations and asymmetric subgenome divergence after allopolyploidization.</title>
        <authorList>
            <person name="Zhang X."/>
            <person name="Chen Y."/>
            <person name="Wang L."/>
            <person name="Yuan Y."/>
            <person name="Fang M."/>
            <person name="Shi L."/>
            <person name="Lu R."/>
            <person name="Comes H.P."/>
            <person name="Ma Y."/>
            <person name="Chen Y."/>
            <person name="Huang G."/>
            <person name="Zhou Y."/>
            <person name="Zheng Z."/>
            <person name="Qiu Y."/>
        </authorList>
    </citation>
    <scope>NUCLEOTIDE SEQUENCE [LARGE SCALE GENOMIC DNA]</scope>
    <source>
        <strain evidence="3">F231</strain>
    </source>
</reference>
<feature type="compositionally biased region" description="Low complexity" evidence="1">
    <location>
        <begin position="116"/>
        <end position="126"/>
    </location>
</feature>
<proteinExistence type="predicted"/>
<gene>
    <name evidence="3" type="ORF">SAY86_021480</name>
</gene>
<feature type="region of interest" description="Disordered" evidence="1">
    <location>
        <begin position="261"/>
        <end position="280"/>
    </location>
</feature>
<organism evidence="3 4">
    <name type="scientific">Trapa natans</name>
    <name type="common">Water chestnut</name>
    <dbReference type="NCBI Taxonomy" id="22666"/>
    <lineage>
        <taxon>Eukaryota</taxon>
        <taxon>Viridiplantae</taxon>
        <taxon>Streptophyta</taxon>
        <taxon>Embryophyta</taxon>
        <taxon>Tracheophyta</taxon>
        <taxon>Spermatophyta</taxon>
        <taxon>Magnoliopsida</taxon>
        <taxon>eudicotyledons</taxon>
        <taxon>Gunneridae</taxon>
        <taxon>Pentapetalae</taxon>
        <taxon>rosids</taxon>
        <taxon>malvids</taxon>
        <taxon>Myrtales</taxon>
        <taxon>Lythraceae</taxon>
        <taxon>Trapa</taxon>
    </lineage>
</organism>
<dbReference type="EMBL" id="JAXQNO010000003">
    <property type="protein sequence ID" value="KAK4800993.1"/>
    <property type="molecule type" value="Genomic_DNA"/>
</dbReference>
<keyword evidence="2" id="KW-1133">Transmembrane helix</keyword>
<dbReference type="AlphaFoldDB" id="A0AAN7MZ70"/>
<evidence type="ECO:0000256" key="1">
    <source>
        <dbReference type="SAM" id="MobiDB-lite"/>
    </source>
</evidence>
<feature type="transmembrane region" description="Helical" evidence="2">
    <location>
        <begin position="13"/>
        <end position="31"/>
    </location>
</feature>
<keyword evidence="4" id="KW-1185">Reference proteome</keyword>
<keyword evidence="2" id="KW-0812">Transmembrane</keyword>
<evidence type="ECO:0000313" key="4">
    <source>
        <dbReference type="Proteomes" id="UP001346149"/>
    </source>
</evidence>
<sequence length="280" mass="30845">MEWKENNCCPQDIYIYIYIYIAFLSSVFLFTQDNAREDLLDRYRLQGKVKFNRSGMELNGSVNPRCIGSSNSSLLSPKGSDHSGLGKSPSSSSSSFSSSPSSSSSQYFLADGSSSFPSPLSPSTPSRAPFSWEKLPGIPKRQTLSSSSRRNTDDDDDDFAGQRSLKLLPFPPSAAPATRPHCSLMRPEGSVRKFSQERDPFVAALMKCSKDEGDRQQEDTSLRIGSKVSRRSIVDHFDFGFIGLYASCKTSCAVDESTIRLGRPKRTTAAPTTTSRPDKK</sequence>
<keyword evidence="2" id="KW-0472">Membrane</keyword>
<name>A0AAN7MZ70_TRANT</name>
<accession>A0AAN7MZ70</accession>
<protein>
    <submittedName>
        <fullName evidence="3">Uncharacterized protein</fullName>
    </submittedName>
</protein>